<dbReference type="EnsemblMetazoa" id="GPPI037573-RA">
    <property type="protein sequence ID" value="GPPI037573-PA"/>
    <property type="gene ID" value="GPPI037573"/>
</dbReference>
<organism evidence="3 4">
    <name type="scientific">Glossina palpalis gambiensis</name>
    <dbReference type="NCBI Taxonomy" id="67801"/>
    <lineage>
        <taxon>Eukaryota</taxon>
        <taxon>Metazoa</taxon>
        <taxon>Ecdysozoa</taxon>
        <taxon>Arthropoda</taxon>
        <taxon>Hexapoda</taxon>
        <taxon>Insecta</taxon>
        <taxon>Pterygota</taxon>
        <taxon>Neoptera</taxon>
        <taxon>Endopterygota</taxon>
        <taxon>Diptera</taxon>
        <taxon>Brachycera</taxon>
        <taxon>Muscomorpha</taxon>
        <taxon>Hippoboscoidea</taxon>
        <taxon>Glossinidae</taxon>
        <taxon>Glossina</taxon>
    </lineage>
</organism>
<accession>A0A1B0BQN9</accession>
<reference evidence="3" key="2">
    <citation type="submission" date="2020-05" db="UniProtKB">
        <authorList>
            <consortium name="EnsemblMetazoa"/>
        </authorList>
    </citation>
    <scope>IDENTIFICATION</scope>
    <source>
        <strain evidence="3">IAEA</strain>
    </source>
</reference>
<dbReference type="VEuPathDB" id="VectorBase:GPPI037573"/>
<dbReference type="Gene3D" id="2.130.10.10">
    <property type="entry name" value="YVTN repeat-like/Quinoprotein amine dehydrogenase"/>
    <property type="match status" value="1"/>
</dbReference>
<keyword evidence="4" id="KW-1185">Reference proteome</keyword>
<evidence type="ECO:0000313" key="4">
    <source>
        <dbReference type="Proteomes" id="UP000092460"/>
    </source>
</evidence>
<proteinExistence type="predicted"/>
<dbReference type="EMBL" id="JXJN01018693">
    <property type="status" value="NOT_ANNOTATED_CDS"/>
    <property type="molecule type" value="Genomic_DNA"/>
</dbReference>
<evidence type="ECO:0000256" key="2">
    <source>
        <dbReference type="SAM" id="MobiDB-lite"/>
    </source>
</evidence>
<dbReference type="AlphaFoldDB" id="A0A1B0BQN9"/>
<dbReference type="PROSITE" id="PS50082">
    <property type="entry name" value="WD_REPEATS_2"/>
    <property type="match status" value="1"/>
</dbReference>
<dbReference type="STRING" id="67801.A0A1B0BQN9"/>
<name>A0A1B0BQN9_9MUSC</name>
<sequence length="114" mass="12798">MEALDRYSINTPPNNQPKTSDIVPRSKEEKEVLENFSAINPSLQIVANHFLANPVTSPLFATVLSEYFLCKMHEMHGPKSPLYDLIGHVDKVLDIDWSNRKYIASGGADNTVRV</sequence>
<keyword evidence="1" id="KW-0853">WD repeat</keyword>
<feature type="repeat" description="WD" evidence="1">
    <location>
        <begin position="85"/>
        <end position="114"/>
    </location>
</feature>
<protein>
    <submittedName>
        <fullName evidence="3">Uncharacterized protein</fullName>
    </submittedName>
</protein>
<dbReference type="InterPro" id="IPR001680">
    <property type="entry name" value="WD40_rpt"/>
</dbReference>
<feature type="region of interest" description="Disordered" evidence="2">
    <location>
        <begin position="1"/>
        <end position="26"/>
    </location>
</feature>
<reference evidence="4" key="1">
    <citation type="submission" date="2015-01" db="EMBL/GenBank/DDBJ databases">
        <authorList>
            <person name="Aksoy S."/>
            <person name="Warren W."/>
            <person name="Wilson R.K."/>
        </authorList>
    </citation>
    <scope>NUCLEOTIDE SEQUENCE [LARGE SCALE GENOMIC DNA]</scope>
    <source>
        <strain evidence="4">IAEA</strain>
    </source>
</reference>
<feature type="compositionally biased region" description="Polar residues" evidence="2">
    <location>
        <begin position="8"/>
        <end position="19"/>
    </location>
</feature>
<dbReference type="InterPro" id="IPR036322">
    <property type="entry name" value="WD40_repeat_dom_sf"/>
</dbReference>
<dbReference type="PROSITE" id="PS50294">
    <property type="entry name" value="WD_REPEATS_REGION"/>
    <property type="match status" value="1"/>
</dbReference>
<dbReference type="InterPro" id="IPR015943">
    <property type="entry name" value="WD40/YVTN_repeat-like_dom_sf"/>
</dbReference>
<evidence type="ECO:0000313" key="3">
    <source>
        <dbReference type="EnsemblMetazoa" id="GPPI037573-PA"/>
    </source>
</evidence>
<dbReference type="Proteomes" id="UP000092460">
    <property type="component" value="Unassembled WGS sequence"/>
</dbReference>
<evidence type="ECO:0000256" key="1">
    <source>
        <dbReference type="PROSITE-ProRule" id="PRU00221"/>
    </source>
</evidence>
<dbReference type="SUPFAM" id="SSF50978">
    <property type="entry name" value="WD40 repeat-like"/>
    <property type="match status" value="1"/>
</dbReference>